<reference evidence="1 2" key="2">
    <citation type="submission" date="2018-11" db="EMBL/GenBank/DDBJ databases">
        <authorList>
            <consortium name="Pathogen Informatics"/>
        </authorList>
    </citation>
    <scope>NUCLEOTIDE SEQUENCE [LARGE SCALE GENOMIC DNA]</scope>
    <source>
        <strain evidence="1 2">MHpl1</strain>
    </source>
</reference>
<dbReference type="WBParaSite" id="HPLM_0002085601-mRNA-1">
    <property type="protein sequence ID" value="HPLM_0002085601-mRNA-1"/>
    <property type="gene ID" value="HPLM_0002085601"/>
</dbReference>
<dbReference type="EMBL" id="UZAF01022640">
    <property type="protein sequence ID" value="VDO86322.1"/>
    <property type="molecule type" value="Genomic_DNA"/>
</dbReference>
<keyword evidence="2" id="KW-1185">Reference proteome</keyword>
<proteinExistence type="predicted"/>
<name>A0A0N4X914_HAEPC</name>
<dbReference type="Proteomes" id="UP000268014">
    <property type="component" value="Unassembled WGS sequence"/>
</dbReference>
<sequence length="50" mass="5792">MEDLEEDGAGGRADFENGIVMGFRKKVRESRHNIIHHLSFHKFVLDPKVK</sequence>
<organism evidence="3">
    <name type="scientific">Haemonchus placei</name>
    <name type="common">Barber's pole worm</name>
    <dbReference type="NCBI Taxonomy" id="6290"/>
    <lineage>
        <taxon>Eukaryota</taxon>
        <taxon>Metazoa</taxon>
        <taxon>Ecdysozoa</taxon>
        <taxon>Nematoda</taxon>
        <taxon>Chromadorea</taxon>
        <taxon>Rhabditida</taxon>
        <taxon>Rhabditina</taxon>
        <taxon>Rhabditomorpha</taxon>
        <taxon>Strongyloidea</taxon>
        <taxon>Trichostrongylidae</taxon>
        <taxon>Haemonchus</taxon>
    </lineage>
</organism>
<evidence type="ECO:0000313" key="2">
    <source>
        <dbReference type="Proteomes" id="UP000268014"/>
    </source>
</evidence>
<accession>A0A0N4X914</accession>
<dbReference type="AlphaFoldDB" id="A0A0N4X914"/>
<reference evidence="3" key="1">
    <citation type="submission" date="2017-02" db="UniProtKB">
        <authorList>
            <consortium name="WormBaseParasite"/>
        </authorList>
    </citation>
    <scope>IDENTIFICATION</scope>
</reference>
<evidence type="ECO:0000313" key="1">
    <source>
        <dbReference type="EMBL" id="VDO86322.1"/>
    </source>
</evidence>
<gene>
    <name evidence="1" type="ORF">HPLM_LOCUS20848</name>
</gene>
<evidence type="ECO:0000313" key="3">
    <source>
        <dbReference type="WBParaSite" id="HPLM_0002085601-mRNA-1"/>
    </source>
</evidence>
<protein>
    <submittedName>
        <fullName evidence="1 3">Uncharacterized protein</fullName>
    </submittedName>
</protein>